<evidence type="ECO:0000313" key="4">
    <source>
        <dbReference type="WBParaSite" id="Hba_17267"/>
    </source>
</evidence>
<sequence>MGVPNLIEEFRSMSKWKPEEMTINAFCQNKEKNRYVDVPCQDQHRVIVQWAGLTSDYIHANFVSTPKSTTRFICTQGPLEGTQHSFWAMIIQEKTESIIMLCNIVESGKIKCQQYWPYENGEMMLFGKDEGEIKVTCMEISPMSAIDSFVRVSKLKVDFKQNGENYNRYILHYQWKNWPDRGVPPTRLTALNLLSEVCGSSKPIVVHCSAGVGRTGTIVAIAYVQEKIQNGLTYVQEDCKGMNYLLRELRSQRPYLVQNELQYLYVHFVLLAYFLDKSNDAFFHCLDSGEKYTKWCDDYKKATGCE</sequence>
<dbReference type="Gene3D" id="3.90.190.10">
    <property type="entry name" value="Protein tyrosine phosphatase superfamily"/>
    <property type="match status" value="1"/>
</dbReference>
<dbReference type="PROSITE" id="PS50055">
    <property type="entry name" value="TYR_PHOSPHATASE_PTP"/>
    <property type="match status" value="1"/>
</dbReference>
<dbReference type="PRINTS" id="PR00700">
    <property type="entry name" value="PRTYPHPHTASE"/>
</dbReference>
<dbReference type="SMART" id="SM00404">
    <property type="entry name" value="PTPc_motif"/>
    <property type="match status" value="1"/>
</dbReference>
<dbReference type="PROSITE" id="PS50056">
    <property type="entry name" value="TYR_PHOSPHATASE_2"/>
    <property type="match status" value="1"/>
</dbReference>
<evidence type="ECO:0000259" key="1">
    <source>
        <dbReference type="PROSITE" id="PS50055"/>
    </source>
</evidence>
<name>A0A1I7XIE9_HETBA</name>
<dbReference type="Proteomes" id="UP000095283">
    <property type="component" value="Unplaced"/>
</dbReference>
<dbReference type="PANTHER" id="PTHR46163:SF8">
    <property type="entry name" value="PROTEIN-TYROSINE PHOSPHATASE"/>
    <property type="match status" value="1"/>
</dbReference>
<feature type="domain" description="Tyrosine specific protein phosphatases" evidence="2">
    <location>
        <begin position="188"/>
        <end position="264"/>
    </location>
</feature>
<feature type="domain" description="Tyrosine-protein phosphatase" evidence="1">
    <location>
        <begin position="6"/>
        <end position="273"/>
    </location>
</feature>
<protein>
    <submittedName>
        <fullName evidence="4">Protein-tyrosine-phosphatase</fullName>
    </submittedName>
</protein>
<dbReference type="WBParaSite" id="Hba_17267">
    <property type="protein sequence ID" value="Hba_17267"/>
    <property type="gene ID" value="Hba_17267"/>
</dbReference>
<dbReference type="SMART" id="SM00194">
    <property type="entry name" value="PTPc"/>
    <property type="match status" value="1"/>
</dbReference>
<dbReference type="SUPFAM" id="SSF52799">
    <property type="entry name" value="(Phosphotyrosine protein) phosphatases II"/>
    <property type="match status" value="1"/>
</dbReference>
<dbReference type="PROSITE" id="PS00383">
    <property type="entry name" value="TYR_PHOSPHATASE_1"/>
    <property type="match status" value="1"/>
</dbReference>
<dbReference type="GO" id="GO:0004725">
    <property type="term" value="F:protein tyrosine phosphatase activity"/>
    <property type="evidence" value="ECO:0007669"/>
    <property type="project" value="InterPro"/>
</dbReference>
<organism evidence="3 4">
    <name type="scientific">Heterorhabditis bacteriophora</name>
    <name type="common">Entomopathogenic nematode worm</name>
    <dbReference type="NCBI Taxonomy" id="37862"/>
    <lineage>
        <taxon>Eukaryota</taxon>
        <taxon>Metazoa</taxon>
        <taxon>Ecdysozoa</taxon>
        <taxon>Nematoda</taxon>
        <taxon>Chromadorea</taxon>
        <taxon>Rhabditida</taxon>
        <taxon>Rhabditina</taxon>
        <taxon>Rhabditomorpha</taxon>
        <taxon>Strongyloidea</taxon>
        <taxon>Heterorhabditidae</taxon>
        <taxon>Heterorhabditis</taxon>
    </lineage>
</organism>
<proteinExistence type="predicted"/>
<reference evidence="4" key="1">
    <citation type="submission" date="2016-11" db="UniProtKB">
        <authorList>
            <consortium name="WormBaseParasite"/>
        </authorList>
    </citation>
    <scope>IDENTIFICATION</scope>
</reference>
<evidence type="ECO:0000313" key="3">
    <source>
        <dbReference type="Proteomes" id="UP000095283"/>
    </source>
</evidence>
<dbReference type="InterPro" id="IPR016130">
    <property type="entry name" value="Tyr_Pase_AS"/>
</dbReference>
<evidence type="ECO:0000259" key="2">
    <source>
        <dbReference type="PROSITE" id="PS50056"/>
    </source>
</evidence>
<dbReference type="PANTHER" id="PTHR46163">
    <property type="entry name" value="TYROSINE-PROTEIN PHOSPHATASE-RELATED"/>
    <property type="match status" value="1"/>
</dbReference>
<keyword evidence="3" id="KW-1185">Reference proteome</keyword>
<dbReference type="InterPro" id="IPR000387">
    <property type="entry name" value="Tyr_Pase_dom"/>
</dbReference>
<dbReference type="InterPro" id="IPR003595">
    <property type="entry name" value="Tyr_Pase_cat"/>
</dbReference>
<dbReference type="InterPro" id="IPR029021">
    <property type="entry name" value="Prot-tyrosine_phosphatase-like"/>
</dbReference>
<dbReference type="AlphaFoldDB" id="A0A1I7XIE9"/>
<accession>A0A1I7XIE9</accession>
<dbReference type="InterPro" id="IPR000242">
    <property type="entry name" value="PTP_cat"/>
</dbReference>
<dbReference type="CDD" id="cd00047">
    <property type="entry name" value="PTPc"/>
    <property type="match status" value="1"/>
</dbReference>
<dbReference type="Pfam" id="PF00102">
    <property type="entry name" value="Y_phosphatase"/>
    <property type="match status" value="1"/>
</dbReference>
<dbReference type="InterPro" id="IPR052782">
    <property type="entry name" value="Oocyte-zygote_transition_reg"/>
</dbReference>